<feature type="region of interest" description="Disordered" evidence="1">
    <location>
        <begin position="82"/>
        <end position="134"/>
    </location>
</feature>
<evidence type="ECO:0000313" key="2">
    <source>
        <dbReference type="EMBL" id="QHS97440.1"/>
    </source>
</evidence>
<organism evidence="2">
    <name type="scientific">viral metagenome</name>
    <dbReference type="NCBI Taxonomy" id="1070528"/>
    <lineage>
        <taxon>unclassified sequences</taxon>
        <taxon>metagenomes</taxon>
        <taxon>organismal metagenomes</taxon>
    </lineage>
</organism>
<dbReference type="AlphaFoldDB" id="A0A6C0BZ95"/>
<name>A0A6C0BZ95_9ZZZZ</name>
<evidence type="ECO:0000256" key="1">
    <source>
        <dbReference type="SAM" id="MobiDB-lite"/>
    </source>
</evidence>
<protein>
    <submittedName>
        <fullName evidence="2">Uncharacterized protein</fullName>
    </submittedName>
</protein>
<reference evidence="2" key="1">
    <citation type="journal article" date="2020" name="Nature">
        <title>Giant virus diversity and host interactions through global metagenomics.</title>
        <authorList>
            <person name="Schulz F."/>
            <person name="Roux S."/>
            <person name="Paez-Espino D."/>
            <person name="Jungbluth S."/>
            <person name="Walsh D.A."/>
            <person name="Denef V.J."/>
            <person name="McMahon K.D."/>
            <person name="Konstantinidis K.T."/>
            <person name="Eloe-Fadrosh E.A."/>
            <person name="Kyrpides N.C."/>
            <person name="Woyke T."/>
        </authorList>
    </citation>
    <scope>NUCLEOTIDE SEQUENCE</scope>
    <source>
        <strain evidence="2">GVMAG-M-3300020169-51</strain>
    </source>
</reference>
<accession>A0A6C0BZ95</accession>
<feature type="compositionally biased region" description="Basic residues" evidence="1">
    <location>
        <begin position="89"/>
        <end position="134"/>
    </location>
</feature>
<proteinExistence type="predicted"/>
<sequence>MAAASNVGQKLDILVKAAELTKDLRKPEQAAVIGLLKLDPKSIEDETTRLQIMGVQQSLTEKIKSGVIDHSMLETVNAIHRQYVASKQGGRRKRRKSRKTKRKRRKSRKRRRRKRTKKKALSRKLKRKKTKRRR</sequence>
<dbReference type="EMBL" id="MN739295">
    <property type="protein sequence ID" value="QHS97440.1"/>
    <property type="molecule type" value="Genomic_DNA"/>
</dbReference>